<feature type="domain" description="RNase H type-1" evidence="1">
    <location>
        <begin position="9"/>
        <end position="87"/>
    </location>
</feature>
<evidence type="ECO:0000259" key="1">
    <source>
        <dbReference type="Pfam" id="PF13456"/>
    </source>
</evidence>
<dbReference type="InterPro" id="IPR044730">
    <property type="entry name" value="RNase_H-like_dom_plant"/>
</dbReference>
<dbReference type="Gramene" id="rna36288">
    <property type="protein sequence ID" value="RHN51770.1"/>
    <property type="gene ID" value="gene36288"/>
</dbReference>
<dbReference type="CDD" id="cd06222">
    <property type="entry name" value="RNase_H_like"/>
    <property type="match status" value="1"/>
</dbReference>
<dbReference type="InterPro" id="IPR002156">
    <property type="entry name" value="RNaseH_domain"/>
</dbReference>
<proteinExistence type="predicted"/>
<organism evidence="2 3">
    <name type="scientific">Medicago truncatula</name>
    <name type="common">Barrel medic</name>
    <name type="synonym">Medicago tribuloides</name>
    <dbReference type="NCBI Taxonomy" id="3880"/>
    <lineage>
        <taxon>Eukaryota</taxon>
        <taxon>Viridiplantae</taxon>
        <taxon>Streptophyta</taxon>
        <taxon>Embryophyta</taxon>
        <taxon>Tracheophyta</taxon>
        <taxon>Spermatophyta</taxon>
        <taxon>Magnoliopsida</taxon>
        <taxon>eudicotyledons</taxon>
        <taxon>Gunneridae</taxon>
        <taxon>Pentapetalae</taxon>
        <taxon>rosids</taxon>
        <taxon>fabids</taxon>
        <taxon>Fabales</taxon>
        <taxon>Fabaceae</taxon>
        <taxon>Papilionoideae</taxon>
        <taxon>50 kb inversion clade</taxon>
        <taxon>NPAAA clade</taxon>
        <taxon>Hologalegina</taxon>
        <taxon>IRL clade</taxon>
        <taxon>Trifolieae</taxon>
        <taxon>Medicago</taxon>
    </lineage>
</organism>
<evidence type="ECO:0000313" key="3">
    <source>
        <dbReference type="Proteomes" id="UP000265566"/>
    </source>
</evidence>
<name>A0A396HEL9_MEDTR</name>
<dbReference type="SUPFAM" id="SSF53098">
    <property type="entry name" value="Ribonuclease H-like"/>
    <property type="match status" value="1"/>
</dbReference>
<protein>
    <submittedName>
        <fullName evidence="2">Putative ribonuclease H-like domain-containing protein</fullName>
    </submittedName>
</protein>
<reference evidence="3" key="1">
    <citation type="journal article" date="2018" name="Nat. Plants">
        <title>Whole-genome landscape of Medicago truncatula symbiotic genes.</title>
        <authorList>
            <person name="Pecrix Y."/>
            <person name="Staton S.E."/>
            <person name="Sallet E."/>
            <person name="Lelandais-Briere C."/>
            <person name="Moreau S."/>
            <person name="Carrere S."/>
            <person name="Blein T."/>
            <person name="Jardinaud M.F."/>
            <person name="Latrasse D."/>
            <person name="Zouine M."/>
            <person name="Zahm M."/>
            <person name="Kreplak J."/>
            <person name="Mayjonade B."/>
            <person name="Satge C."/>
            <person name="Perez M."/>
            <person name="Cauet S."/>
            <person name="Marande W."/>
            <person name="Chantry-Darmon C."/>
            <person name="Lopez-Roques C."/>
            <person name="Bouchez O."/>
            <person name="Berard A."/>
            <person name="Debelle F."/>
            <person name="Munos S."/>
            <person name="Bendahmane A."/>
            <person name="Berges H."/>
            <person name="Niebel A."/>
            <person name="Buitink J."/>
            <person name="Frugier F."/>
            <person name="Benhamed M."/>
            <person name="Crespi M."/>
            <person name="Gouzy J."/>
            <person name="Gamas P."/>
        </authorList>
    </citation>
    <scope>NUCLEOTIDE SEQUENCE [LARGE SCALE GENOMIC DNA]</scope>
    <source>
        <strain evidence="3">cv. Jemalong A17</strain>
    </source>
</reference>
<sequence>MFYFPSKVNTDGAATRNPRNASTGDIFRDKEGLCIGCVAQNLGNVNAYHGELMAAIIAMEIAQSRNFNHLWLETDSQLVYLALKSSSSIPWKLTFRTDYLPLENNVGRPSNNQSRY</sequence>
<comment type="caution">
    <text evidence="2">The sequence shown here is derived from an EMBL/GenBank/DDBJ whole genome shotgun (WGS) entry which is preliminary data.</text>
</comment>
<dbReference type="GO" id="GO:0003676">
    <property type="term" value="F:nucleic acid binding"/>
    <property type="evidence" value="ECO:0007669"/>
    <property type="project" value="InterPro"/>
</dbReference>
<evidence type="ECO:0000313" key="2">
    <source>
        <dbReference type="EMBL" id="RHN51770.1"/>
    </source>
</evidence>
<gene>
    <name evidence="2" type="ORF">MtrunA17_Chr6g0472601</name>
</gene>
<dbReference type="InterPro" id="IPR053151">
    <property type="entry name" value="RNase_H-like"/>
</dbReference>
<accession>A0A396HEL9</accession>
<dbReference type="PANTHER" id="PTHR47723:SF23">
    <property type="entry name" value="REVERSE TRANSCRIPTASE-LIKE PROTEIN"/>
    <property type="match status" value="1"/>
</dbReference>
<dbReference type="Pfam" id="PF13456">
    <property type="entry name" value="RVT_3"/>
    <property type="match status" value="1"/>
</dbReference>
<dbReference type="InterPro" id="IPR012337">
    <property type="entry name" value="RNaseH-like_sf"/>
</dbReference>
<dbReference type="EMBL" id="PSQE01000006">
    <property type="protein sequence ID" value="RHN51770.1"/>
    <property type="molecule type" value="Genomic_DNA"/>
</dbReference>
<dbReference type="PANTHER" id="PTHR47723">
    <property type="entry name" value="OS05G0353850 PROTEIN"/>
    <property type="match status" value="1"/>
</dbReference>
<dbReference type="AlphaFoldDB" id="A0A396HEL9"/>
<dbReference type="Proteomes" id="UP000265566">
    <property type="component" value="Chromosome 6"/>
</dbReference>
<dbReference type="InterPro" id="IPR036397">
    <property type="entry name" value="RNaseH_sf"/>
</dbReference>
<dbReference type="Gene3D" id="3.30.420.10">
    <property type="entry name" value="Ribonuclease H-like superfamily/Ribonuclease H"/>
    <property type="match status" value="1"/>
</dbReference>
<dbReference type="GO" id="GO:0004523">
    <property type="term" value="F:RNA-DNA hybrid ribonuclease activity"/>
    <property type="evidence" value="ECO:0007669"/>
    <property type="project" value="InterPro"/>
</dbReference>